<keyword evidence="9" id="KW-1185">Reference proteome</keyword>
<dbReference type="EMBL" id="JAESVP010000004">
    <property type="protein sequence ID" value="MBL4928366.1"/>
    <property type="molecule type" value="Genomic_DNA"/>
</dbReference>
<evidence type="ECO:0000313" key="8">
    <source>
        <dbReference type="EMBL" id="MBL4928366.1"/>
    </source>
</evidence>
<dbReference type="InterPro" id="IPR025965">
    <property type="entry name" value="FlgD/Vpr_Ig-like"/>
</dbReference>
<feature type="domain" description="FlgD/Vpr Ig-like" evidence="7">
    <location>
        <begin position="105"/>
        <end position="171"/>
    </location>
</feature>
<gene>
    <name evidence="8" type="primary">flgD</name>
    <name evidence="8" type="ORF">JI744_09640</name>
</gene>
<evidence type="ECO:0000256" key="1">
    <source>
        <dbReference type="ARBA" id="ARBA00010577"/>
    </source>
</evidence>
<reference evidence="8" key="1">
    <citation type="submission" date="2021-01" db="EMBL/GenBank/DDBJ databases">
        <title>Genome seq and assembly of Tabrizicola sp. KVB23.</title>
        <authorList>
            <person name="Chhetri G."/>
        </authorList>
    </citation>
    <scope>NUCLEOTIDE SEQUENCE</scope>
    <source>
        <strain evidence="8">KVB23</strain>
    </source>
</reference>
<keyword evidence="8" id="KW-0282">Flagellum</keyword>
<accession>A0A8J7SV82</accession>
<dbReference type="Gene3D" id="2.60.40.4070">
    <property type="match status" value="1"/>
</dbReference>
<keyword evidence="3 5" id="KW-1005">Bacterial flagellum biogenesis</keyword>
<evidence type="ECO:0000256" key="4">
    <source>
        <dbReference type="ARBA" id="ARBA00024746"/>
    </source>
</evidence>
<evidence type="ECO:0000313" key="9">
    <source>
        <dbReference type="Proteomes" id="UP000619033"/>
    </source>
</evidence>
<evidence type="ECO:0000256" key="2">
    <source>
        <dbReference type="ARBA" id="ARBA00016013"/>
    </source>
</evidence>
<protein>
    <recommendedName>
        <fullName evidence="2 5">Basal-body rod modification protein FlgD</fullName>
    </recommendedName>
</protein>
<name>A0A8J7SV82_9RHOB</name>
<dbReference type="NCBIfam" id="NF009453">
    <property type="entry name" value="PRK12813.1"/>
    <property type="match status" value="1"/>
</dbReference>
<dbReference type="InterPro" id="IPR005648">
    <property type="entry name" value="FlgD"/>
</dbReference>
<dbReference type="Gene3D" id="2.30.30.910">
    <property type="match status" value="1"/>
</dbReference>
<evidence type="ECO:0000259" key="7">
    <source>
        <dbReference type="Pfam" id="PF13860"/>
    </source>
</evidence>
<keyword evidence="8" id="KW-0969">Cilium</keyword>
<comment type="function">
    <text evidence="4 5">Required for flagellar hook formation. May act as a scaffolding protein.</text>
</comment>
<dbReference type="AlphaFoldDB" id="A0A8J7SV82"/>
<dbReference type="Pfam" id="PF13860">
    <property type="entry name" value="FlgD_ig"/>
    <property type="match status" value="1"/>
</dbReference>
<keyword evidence="8" id="KW-0966">Cell projection</keyword>
<evidence type="ECO:0000256" key="5">
    <source>
        <dbReference type="RuleBase" id="RU362076"/>
    </source>
</evidence>
<dbReference type="Pfam" id="PF03963">
    <property type="entry name" value="FlgD"/>
    <property type="match status" value="1"/>
</dbReference>
<dbReference type="Proteomes" id="UP000619033">
    <property type="component" value="Unassembled WGS sequence"/>
</dbReference>
<dbReference type="RefSeq" id="WP_202660062.1">
    <property type="nucleotide sequence ID" value="NZ_JAESVP010000004.1"/>
</dbReference>
<proteinExistence type="inferred from homology"/>
<dbReference type="GO" id="GO:0044781">
    <property type="term" value="P:bacterial-type flagellum organization"/>
    <property type="evidence" value="ECO:0007669"/>
    <property type="project" value="UniProtKB-UniRule"/>
</dbReference>
<comment type="similarity">
    <text evidence="1 5">Belongs to the FlgD family.</text>
</comment>
<evidence type="ECO:0000256" key="6">
    <source>
        <dbReference type="SAM" id="MobiDB-lite"/>
    </source>
</evidence>
<organism evidence="8 9">
    <name type="scientific">Fuscibacter oryzae</name>
    <dbReference type="NCBI Taxonomy" id="2803939"/>
    <lineage>
        <taxon>Bacteria</taxon>
        <taxon>Pseudomonadati</taxon>
        <taxon>Pseudomonadota</taxon>
        <taxon>Alphaproteobacteria</taxon>
        <taxon>Rhodobacterales</taxon>
        <taxon>Paracoccaceae</taxon>
        <taxon>Fuscibacter</taxon>
    </lineage>
</organism>
<evidence type="ECO:0000256" key="3">
    <source>
        <dbReference type="ARBA" id="ARBA00022795"/>
    </source>
</evidence>
<sequence length="219" mass="22836">MVTAITTNTTQTPTATQNTTSQITSDFDTFLKLLTTQMTNQDPLNPVDSTQFATQLAQFSAVEQQTKTNSLLQGLSSQMALLGMAQLAGWVGQEARSPGPVFVNGNTVTIDVTAATGADRAVLVVKDMNGNTAAREDLPAAGGQMDWTPATASGGALPQGLYTLSVENYRGEQLLGTSEVQSYATIIEARQGADGATLILKGGVEVASAKITALRQPPA</sequence>
<feature type="region of interest" description="Disordered" evidence="6">
    <location>
        <begin position="1"/>
        <end position="20"/>
    </location>
</feature>
<comment type="caution">
    <text evidence="8">The sequence shown here is derived from an EMBL/GenBank/DDBJ whole genome shotgun (WGS) entry which is preliminary data.</text>
</comment>